<evidence type="ECO:0000313" key="1">
    <source>
        <dbReference type="EMBL" id="RZB52058.1"/>
    </source>
</evidence>
<protein>
    <submittedName>
        <fullName evidence="1">Uncharacterized protein</fullName>
    </submittedName>
</protein>
<dbReference type="AlphaFoldDB" id="A0A445FT25"/>
<organism evidence="1 2">
    <name type="scientific">Glycine soja</name>
    <name type="common">Wild soybean</name>
    <dbReference type="NCBI Taxonomy" id="3848"/>
    <lineage>
        <taxon>Eukaryota</taxon>
        <taxon>Viridiplantae</taxon>
        <taxon>Streptophyta</taxon>
        <taxon>Embryophyta</taxon>
        <taxon>Tracheophyta</taxon>
        <taxon>Spermatophyta</taxon>
        <taxon>Magnoliopsida</taxon>
        <taxon>eudicotyledons</taxon>
        <taxon>Gunneridae</taxon>
        <taxon>Pentapetalae</taxon>
        <taxon>rosids</taxon>
        <taxon>fabids</taxon>
        <taxon>Fabales</taxon>
        <taxon>Fabaceae</taxon>
        <taxon>Papilionoideae</taxon>
        <taxon>50 kb inversion clade</taxon>
        <taxon>NPAAA clade</taxon>
        <taxon>indigoferoid/millettioid clade</taxon>
        <taxon>Phaseoleae</taxon>
        <taxon>Glycine</taxon>
        <taxon>Glycine subgen. Soja</taxon>
    </lineage>
</organism>
<name>A0A445FT25_GLYSO</name>
<dbReference type="Proteomes" id="UP000289340">
    <property type="component" value="Chromosome 18"/>
</dbReference>
<reference evidence="1 2" key="1">
    <citation type="submission" date="2018-09" db="EMBL/GenBank/DDBJ databases">
        <title>A high-quality reference genome of wild soybean provides a powerful tool to mine soybean genomes.</title>
        <authorList>
            <person name="Xie M."/>
            <person name="Chung C.Y.L."/>
            <person name="Li M.-W."/>
            <person name="Wong F.-L."/>
            <person name="Chan T.-F."/>
            <person name="Lam H.-M."/>
        </authorList>
    </citation>
    <scope>NUCLEOTIDE SEQUENCE [LARGE SCALE GENOMIC DNA]</scope>
    <source>
        <strain evidence="2">cv. W05</strain>
        <tissue evidence="1">Hypocotyl of etiolated seedlings</tissue>
    </source>
</reference>
<dbReference type="EMBL" id="QZWG01000018">
    <property type="protein sequence ID" value="RZB52058.1"/>
    <property type="molecule type" value="Genomic_DNA"/>
</dbReference>
<proteinExistence type="predicted"/>
<evidence type="ECO:0000313" key="2">
    <source>
        <dbReference type="Proteomes" id="UP000289340"/>
    </source>
</evidence>
<accession>A0A445FT25</accession>
<sequence length="126" mass="13878">MANTSNDAGVKALRRLKATEPPSFLASNPALSDVAHYAIFHFRVPDPIRMQRVQDLCSFLRGSLSHSKQIVETTNYFSITVSFGNNCTYLLHLQLQVQFDLTISGDKGVHVDEPSSSSSCLGFTTL</sequence>
<comment type="caution">
    <text evidence="1">The sequence shown here is derived from an EMBL/GenBank/DDBJ whole genome shotgun (WGS) entry which is preliminary data.</text>
</comment>
<gene>
    <name evidence="1" type="ORF">D0Y65_048469</name>
</gene>
<keyword evidence="2" id="KW-1185">Reference proteome</keyword>